<comment type="caution">
    <text evidence="1">The sequence shown here is derived from an EMBL/GenBank/DDBJ whole genome shotgun (WGS) entry which is preliminary data.</text>
</comment>
<keyword evidence="2" id="KW-1185">Reference proteome</keyword>
<dbReference type="Gene3D" id="3.90.550.10">
    <property type="entry name" value="Spore Coat Polysaccharide Biosynthesis Protein SpsA, Chain A"/>
    <property type="match status" value="1"/>
</dbReference>
<name>A0ABP0QN52_9DINO</name>
<evidence type="ECO:0000313" key="2">
    <source>
        <dbReference type="Proteomes" id="UP001642464"/>
    </source>
</evidence>
<organism evidence="1 2">
    <name type="scientific">Durusdinium trenchii</name>
    <dbReference type="NCBI Taxonomy" id="1381693"/>
    <lineage>
        <taxon>Eukaryota</taxon>
        <taxon>Sar</taxon>
        <taxon>Alveolata</taxon>
        <taxon>Dinophyceae</taxon>
        <taxon>Suessiales</taxon>
        <taxon>Symbiodiniaceae</taxon>
        <taxon>Durusdinium</taxon>
    </lineage>
</organism>
<reference evidence="1 2" key="1">
    <citation type="submission" date="2024-02" db="EMBL/GenBank/DDBJ databases">
        <authorList>
            <person name="Chen Y."/>
            <person name="Shah S."/>
            <person name="Dougan E. K."/>
            <person name="Thang M."/>
            <person name="Chan C."/>
        </authorList>
    </citation>
    <scope>NUCLEOTIDE SEQUENCE [LARGE SCALE GENOMIC DNA]</scope>
</reference>
<gene>
    <name evidence="1" type="ORF">SCF082_LOCUS41756</name>
</gene>
<dbReference type="InterPro" id="IPR029044">
    <property type="entry name" value="Nucleotide-diphossugar_trans"/>
</dbReference>
<proteinExistence type="predicted"/>
<accession>A0ABP0QN52</accession>
<dbReference type="SUPFAM" id="SSF53448">
    <property type="entry name" value="Nucleotide-diphospho-sugar transferases"/>
    <property type="match status" value="1"/>
</dbReference>
<protein>
    <recommendedName>
        <fullName evidence="3">Glycosyltransferase 2-like domain-containing protein</fullName>
    </recommendedName>
</protein>
<evidence type="ECO:0000313" key="1">
    <source>
        <dbReference type="EMBL" id="CAK9088421.1"/>
    </source>
</evidence>
<feature type="non-terminal residue" evidence="1">
    <location>
        <position position="1"/>
    </location>
</feature>
<evidence type="ECO:0008006" key="3">
    <source>
        <dbReference type="Google" id="ProtNLM"/>
    </source>
</evidence>
<dbReference type="CDD" id="cd00761">
    <property type="entry name" value="Glyco_tranf_GTA_type"/>
    <property type="match status" value="1"/>
</dbReference>
<sequence>RLIPAISSAFQEARRHFPGLAQDLSLLDLAAPPLRRSIGFCTTCKNRLWQLRVALPINLLYAWPFRLSVTLHIVDFGSDGEDTLDFLLRTCRVALDAGLLRVYRVEPRDGARLFHASIAKNTAHAVADEEILVNVDADNICGPGFIEDVTRRFERGVEALHYNTEHVTGTCGRVVLLQKDFLFLGGYDQEAHPMGAQDIDLYLRAGMLAAQRRPRGSREGWRPARETVKDMSLMSIAIPNSLKQKVEHCASQLSWAQMNESNWANFLEKRERQEIIRNRNVQYLGCPVKRIYFVQGDQTVYMVERFIRP</sequence>
<dbReference type="Proteomes" id="UP001642464">
    <property type="component" value="Unassembled WGS sequence"/>
</dbReference>
<dbReference type="EMBL" id="CAXAMM010039695">
    <property type="protein sequence ID" value="CAK9088421.1"/>
    <property type="molecule type" value="Genomic_DNA"/>
</dbReference>